<dbReference type="PRINTS" id="PR00405">
    <property type="entry name" value="REVINTRACTNG"/>
</dbReference>
<dbReference type="AlphaFoldDB" id="A0A4R5XFD2"/>
<feature type="region of interest" description="Disordered" evidence="6">
    <location>
        <begin position="129"/>
        <end position="196"/>
    </location>
</feature>
<feature type="compositionally biased region" description="Polar residues" evidence="6">
    <location>
        <begin position="146"/>
        <end position="157"/>
    </location>
</feature>
<dbReference type="FunFam" id="1.10.220.150:FF:000014">
    <property type="entry name" value="ADP-ribosylation factor GTPase-activating protein"/>
    <property type="match status" value="1"/>
</dbReference>
<name>A0A4R5XFD2_9AGAM</name>
<evidence type="ECO:0000256" key="4">
    <source>
        <dbReference type="ARBA" id="ARBA00022833"/>
    </source>
</evidence>
<dbReference type="PROSITE" id="PS50115">
    <property type="entry name" value="ARFGAP"/>
    <property type="match status" value="1"/>
</dbReference>
<dbReference type="SMART" id="SM00105">
    <property type="entry name" value="ArfGap"/>
    <property type="match status" value="1"/>
</dbReference>
<feature type="compositionally biased region" description="Polar residues" evidence="6">
    <location>
        <begin position="165"/>
        <end position="194"/>
    </location>
</feature>
<dbReference type="OrthoDB" id="983479at2759"/>
<keyword evidence="4" id="KW-0862">Zinc</keyword>
<dbReference type="EMBL" id="ML170156">
    <property type="protein sequence ID" value="TDL29831.1"/>
    <property type="molecule type" value="Genomic_DNA"/>
</dbReference>
<dbReference type="Proteomes" id="UP000294933">
    <property type="component" value="Unassembled WGS sequence"/>
</dbReference>
<feature type="compositionally biased region" description="Polar residues" evidence="6">
    <location>
        <begin position="389"/>
        <end position="410"/>
    </location>
</feature>
<dbReference type="Gene3D" id="1.10.220.150">
    <property type="entry name" value="Arf GTPase activating protein"/>
    <property type="match status" value="1"/>
</dbReference>
<dbReference type="GO" id="GO:0000139">
    <property type="term" value="C:Golgi membrane"/>
    <property type="evidence" value="ECO:0007669"/>
    <property type="project" value="TreeGrafter"/>
</dbReference>
<evidence type="ECO:0000313" key="9">
    <source>
        <dbReference type="Proteomes" id="UP000294933"/>
    </source>
</evidence>
<evidence type="ECO:0000259" key="7">
    <source>
        <dbReference type="PROSITE" id="PS50115"/>
    </source>
</evidence>
<dbReference type="InterPro" id="IPR038508">
    <property type="entry name" value="ArfGAP_dom_sf"/>
</dbReference>
<proteinExistence type="predicted"/>
<evidence type="ECO:0000256" key="1">
    <source>
        <dbReference type="ARBA" id="ARBA00022468"/>
    </source>
</evidence>
<feature type="domain" description="Arf-GAP" evidence="7">
    <location>
        <begin position="7"/>
        <end position="131"/>
    </location>
</feature>
<dbReference type="GO" id="GO:0032012">
    <property type="term" value="P:regulation of ARF protein signal transduction"/>
    <property type="evidence" value="ECO:0007669"/>
    <property type="project" value="TreeGrafter"/>
</dbReference>
<keyword evidence="3 5" id="KW-0863">Zinc-finger</keyword>
<dbReference type="STRING" id="50990.A0A4R5XFD2"/>
<dbReference type="Pfam" id="PF01412">
    <property type="entry name" value="ArfGap"/>
    <property type="match status" value="1"/>
</dbReference>
<evidence type="ECO:0000256" key="2">
    <source>
        <dbReference type="ARBA" id="ARBA00022723"/>
    </source>
</evidence>
<dbReference type="GO" id="GO:0005096">
    <property type="term" value="F:GTPase activator activity"/>
    <property type="evidence" value="ECO:0007669"/>
    <property type="project" value="UniProtKB-KW"/>
</dbReference>
<dbReference type="SUPFAM" id="SSF57863">
    <property type="entry name" value="ArfGap/RecO-like zinc finger"/>
    <property type="match status" value="1"/>
</dbReference>
<feature type="region of interest" description="Disordered" evidence="6">
    <location>
        <begin position="387"/>
        <end position="423"/>
    </location>
</feature>
<dbReference type="InterPro" id="IPR001164">
    <property type="entry name" value="ArfGAP_dom"/>
</dbReference>
<keyword evidence="2" id="KW-0479">Metal-binding</keyword>
<dbReference type="CDD" id="cd08830">
    <property type="entry name" value="ArfGap_ArfGap1"/>
    <property type="match status" value="1"/>
</dbReference>
<dbReference type="PANTHER" id="PTHR46395:SF1">
    <property type="entry name" value="ADP-RIBOSYLATION FACTOR GTPASE-ACTIVATING PROTEIN 1"/>
    <property type="match status" value="1"/>
</dbReference>
<evidence type="ECO:0000313" key="8">
    <source>
        <dbReference type="EMBL" id="TDL29831.1"/>
    </source>
</evidence>
<keyword evidence="1" id="KW-0343">GTPase activation</keyword>
<gene>
    <name evidence="8" type="ORF">BD410DRAFT_823837</name>
</gene>
<evidence type="ECO:0000256" key="5">
    <source>
        <dbReference type="PROSITE-ProRule" id="PRU00288"/>
    </source>
</evidence>
<sequence>MDQVAAKKELQELIKREELQNKICVDCSNPNPQWASISFAVFMCLQCAGMHRGFGVHISFVRSVSMDTWQEDQIRRMKLGGNAPFRSFMESYTPVEHGGYREDMTVHEKYHCWAATQYREKLNAELEGKSWVQSAPPSDFSPAAGGSNSPGRPSSAQGLRKSRASTRQATGSSLRQDSASPASFTNSPSLSGSGTLDAKTANESYFANLGSMNASRPADLPPSQGGRYQGFGSTPTPPESSQHPAFGLSSAAAPSLTDFQENPTAALSKGWSLLSAAVIGASRVVSETVIQPGLEKVNDPSLQATVKGYVSEAGRRAGAVGQSANQWSRQQLGVDVAESVGGMYDKVKTKVAGPGYEGYGALATEHEGETSALYHDGEEDFFGEFTNEKAGTSTENHSFPSAPVGTTPTGSKKADDWDEWKDF</sequence>
<reference evidence="8 9" key="1">
    <citation type="submission" date="2018-06" db="EMBL/GenBank/DDBJ databases">
        <title>A transcriptomic atlas of mushroom development highlights an independent origin of complex multicellularity.</title>
        <authorList>
            <consortium name="DOE Joint Genome Institute"/>
            <person name="Krizsan K."/>
            <person name="Almasi E."/>
            <person name="Merenyi Z."/>
            <person name="Sahu N."/>
            <person name="Viragh M."/>
            <person name="Koszo T."/>
            <person name="Mondo S."/>
            <person name="Kiss B."/>
            <person name="Balint B."/>
            <person name="Kues U."/>
            <person name="Barry K."/>
            <person name="Hegedus J.C."/>
            <person name="Henrissat B."/>
            <person name="Johnson J."/>
            <person name="Lipzen A."/>
            <person name="Ohm R."/>
            <person name="Nagy I."/>
            <person name="Pangilinan J."/>
            <person name="Yan J."/>
            <person name="Xiong Y."/>
            <person name="Grigoriev I.V."/>
            <person name="Hibbett D.S."/>
            <person name="Nagy L.G."/>
        </authorList>
    </citation>
    <scope>NUCLEOTIDE SEQUENCE [LARGE SCALE GENOMIC DNA]</scope>
    <source>
        <strain evidence="8 9">SZMC22713</strain>
    </source>
</reference>
<dbReference type="GO" id="GO:0030100">
    <property type="term" value="P:regulation of endocytosis"/>
    <property type="evidence" value="ECO:0007669"/>
    <property type="project" value="TreeGrafter"/>
</dbReference>
<organism evidence="8 9">
    <name type="scientific">Rickenella mellea</name>
    <dbReference type="NCBI Taxonomy" id="50990"/>
    <lineage>
        <taxon>Eukaryota</taxon>
        <taxon>Fungi</taxon>
        <taxon>Dikarya</taxon>
        <taxon>Basidiomycota</taxon>
        <taxon>Agaricomycotina</taxon>
        <taxon>Agaricomycetes</taxon>
        <taxon>Hymenochaetales</taxon>
        <taxon>Rickenellaceae</taxon>
        <taxon>Rickenella</taxon>
    </lineage>
</organism>
<evidence type="ECO:0000256" key="6">
    <source>
        <dbReference type="SAM" id="MobiDB-lite"/>
    </source>
</evidence>
<protein>
    <submittedName>
        <fullName evidence="8">ArfGap-domain-containing protein</fullName>
    </submittedName>
</protein>
<feature type="region of interest" description="Disordered" evidence="6">
    <location>
        <begin position="212"/>
        <end position="248"/>
    </location>
</feature>
<feature type="compositionally biased region" description="Basic and acidic residues" evidence="6">
    <location>
        <begin position="412"/>
        <end position="423"/>
    </location>
</feature>
<dbReference type="InterPro" id="IPR037278">
    <property type="entry name" value="ARFGAP/RecO"/>
</dbReference>
<accession>A0A4R5XFD2</accession>
<dbReference type="VEuPathDB" id="FungiDB:BD410DRAFT_823837"/>
<dbReference type="PANTHER" id="PTHR46395">
    <property type="entry name" value="ADP-RIBOSYLATION FACTOR GTPASE-ACTIVATING PROTEIN 1"/>
    <property type="match status" value="1"/>
</dbReference>
<feature type="compositionally biased region" description="Polar residues" evidence="6">
    <location>
        <begin position="231"/>
        <end position="243"/>
    </location>
</feature>
<evidence type="ECO:0000256" key="3">
    <source>
        <dbReference type="ARBA" id="ARBA00022771"/>
    </source>
</evidence>
<keyword evidence="9" id="KW-1185">Reference proteome</keyword>
<dbReference type="GO" id="GO:0008270">
    <property type="term" value="F:zinc ion binding"/>
    <property type="evidence" value="ECO:0007669"/>
    <property type="project" value="UniProtKB-KW"/>
</dbReference>